<dbReference type="Proteomes" id="UP001172778">
    <property type="component" value="Unassembled WGS sequence"/>
</dbReference>
<evidence type="ECO:0000313" key="2">
    <source>
        <dbReference type="Proteomes" id="UP001172778"/>
    </source>
</evidence>
<name>A0ABT7E3A8_9NEIS</name>
<dbReference type="EMBL" id="JARRAF010000052">
    <property type="protein sequence ID" value="MDK2126799.1"/>
    <property type="molecule type" value="Genomic_DNA"/>
</dbReference>
<protein>
    <recommendedName>
        <fullName evidence="3">Bacteriocin</fullName>
    </recommendedName>
</protein>
<accession>A0ABT7E3A8</accession>
<keyword evidence="2" id="KW-1185">Reference proteome</keyword>
<comment type="caution">
    <text evidence="1">The sequence shown here is derived from an EMBL/GenBank/DDBJ whole genome shotgun (WGS) entry which is preliminary data.</text>
</comment>
<dbReference type="RefSeq" id="WP_284103120.1">
    <property type="nucleotide sequence ID" value="NZ_JARRAF010000052.1"/>
</dbReference>
<evidence type="ECO:0000313" key="1">
    <source>
        <dbReference type="EMBL" id="MDK2126799.1"/>
    </source>
</evidence>
<organism evidence="1 2">
    <name type="scientific">Parachitinimonas caeni</name>
    <dbReference type="NCBI Taxonomy" id="3031301"/>
    <lineage>
        <taxon>Bacteria</taxon>
        <taxon>Pseudomonadati</taxon>
        <taxon>Pseudomonadota</taxon>
        <taxon>Betaproteobacteria</taxon>
        <taxon>Neisseriales</taxon>
        <taxon>Chitinibacteraceae</taxon>
        <taxon>Parachitinimonas</taxon>
    </lineage>
</organism>
<proteinExistence type="predicted"/>
<sequence length="66" mass="6667">MFKTEVNAPCELNLEELAVVAGGGDGSVAISPVNLGGLVAINKSIIKIPPCDPLKDVVGGVIVVQP</sequence>
<gene>
    <name evidence="1" type="ORF">PZA18_22385</name>
</gene>
<reference evidence="1" key="1">
    <citation type="submission" date="2023-03" db="EMBL/GenBank/DDBJ databases">
        <title>Chitinimonas shenzhenensis gen. nov., sp. nov., a novel member of family Burkholderiaceae isolated from activated sludge collected in Shen Zhen, China.</title>
        <authorList>
            <person name="Wang X."/>
        </authorList>
    </citation>
    <scope>NUCLEOTIDE SEQUENCE</scope>
    <source>
        <strain evidence="1">DQS-5</strain>
    </source>
</reference>
<evidence type="ECO:0008006" key="3">
    <source>
        <dbReference type="Google" id="ProtNLM"/>
    </source>
</evidence>